<name>A0ABX7L862_9BACL</name>
<keyword evidence="2" id="KW-1185">Reference proteome</keyword>
<reference evidence="1 2" key="1">
    <citation type="submission" date="2021-02" db="EMBL/GenBank/DDBJ databases">
        <title>Paenibacillus tianjinensis sp. nov.</title>
        <authorList>
            <person name="Liu H."/>
        </authorList>
    </citation>
    <scope>NUCLEOTIDE SEQUENCE [LARGE SCALE GENOMIC DNA]</scope>
    <source>
        <strain evidence="1 2">TB2019</strain>
    </source>
</reference>
<proteinExistence type="predicted"/>
<evidence type="ECO:0000313" key="2">
    <source>
        <dbReference type="Proteomes" id="UP000663452"/>
    </source>
</evidence>
<dbReference type="SUPFAM" id="SSF52540">
    <property type="entry name" value="P-loop containing nucleoside triphosphate hydrolases"/>
    <property type="match status" value="1"/>
</dbReference>
<dbReference type="RefSeq" id="WP_206101663.1">
    <property type="nucleotide sequence ID" value="NZ_CP070969.1"/>
</dbReference>
<gene>
    <name evidence="1" type="ORF">JRJ22_22970</name>
</gene>
<organism evidence="1 2">
    <name type="scientific">Paenibacillus tianjinensis</name>
    <dbReference type="NCBI Taxonomy" id="2810347"/>
    <lineage>
        <taxon>Bacteria</taxon>
        <taxon>Bacillati</taxon>
        <taxon>Bacillota</taxon>
        <taxon>Bacilli</taxon>
        <taxon>Bacillales</taxon>
        <taxon>Paenibacillaceae</taxon>
        <taxon>Paenibacillus</taxon>
    </lineage>
</organism>
<sequence length="174" mass="19922">MIIWINEAFGSGKTQTAAELNRRIANSFIFDPENAGDYISQNVPTGMLKNDFQDYPLWREINYAMLKHIDSEYNGTIIVPMTIVEPAYFRELTGRLQNEEITVHHFTLCASRKTLLKRLRSRGEREDSWAAQQIDRCLSGLQQALFQRHLDTEALSVEEVSEAVLSSLGWPQST</sequence>
<evidence type="ECO:0000313" key="1">
    <source>
        <dbReference type="EMBL" id="QSF44061.1"/>
    </source>
</evidence>
<protein>
    <submittedName>
        <fullName evidence="1">AAA family ATPase</fullName>
    </submittedName>
</protein>
<accession>A0ABX7L862</accession>
<dbReference type="InterPro" id="IPR027417">
    <property type="entry name" value="P-loop_NTPase"/>
</dbReference>
<dbReference type="EMBL" id="CP070969">
    <property type="protein sequence ID" value="QSF44061.1"/>
    <property type="molecule type" value="Genomic_DNA"/>
</dbReference>
<dbReference type="Gene3D" id="3.40.50.300">
    <property type="entry name" value="P-loop containing nucleotide triphosphate hydrolases"/>
    <property type="match status" value="1"/>
</dbReference>
<dbReference type="Proteomes" id="UP000663452">
    <property type="component" value="Chromosome"/>
</dbReference>